<organism evidence="7 8">
    <name type="scientific">Thalassiosira pseudonana</name>
    <name type="common">Marine diatom</name>
    <name type="synonym">Cyclotella nana</name>
    <dbReference type="NCBI Taxonomy" id="35128"/>
    <lineage>
        <taxon>Eukaryota</taxon>
        <taxon>Sar</taxon>
        <taxon>Stramenopiles</taxon>
        <taxon>Ochrophyta</taxon>
        <taxon>Bacillariophyta</taxon>
        <taxon>Coscinodiscophyceae</taxon>
        <taxon>Thalassiosirophycidae</taxon>
        <taxon>Thalassiosirales</taxon>
        <taxon>Thalassiosiraceae</taxon>
        <taxon>Thalassiosira</taxon>
    </lineage>
</organism>
<feature type="compositionally biased region" description="Basic and acidic residues" evidence="5">
    <location>
        <begin position="775"/>
        <end position="787"/>
    </location>
</feature>
<name>B8BU95_THAPS</name>
<feature type="transmembrane region" description="Helical" evidence="6">
    <location>
        <begin position="567"/>
        <end position="587"/>
    </location>
</feature>
<feature type="region of interest" description="Disordered" evidence="5">
    <location>
        <begin position="890"/>
        <end position="936"/>
    </location>
</feature>
<evidence type="ECO:0000256" key="2">
    <source>
        <dbReference type="ARBA" id="ARBA00022692"/>
    </source>
</evidence>
<evidence type="ECO:0000256" key="4">
    <source>
        <dbReference type="ARBA" id="ARBA00023136"/>
    </source>
</evidence>
<evidence type="ECO:0000256" key="6">
    <source>
        <dbReference type="SAM" id="Phobius"/>
    </source>
</evidence>
<feature type="region of interest" description="Disordered" evidence="5">
    <location>
        <begin position="1149"/>
        <end position="1198"/>
    </location>
</feature>
<feature type="region of interest" description="Disordered" evidence="5">
    <location>
        <begin position="829"/>
        <end position="859"/>
    </location>
</feature>
<dbReference type="OMA" id="KSHENRI"/>
<dbReference type="PANTHER" id="PTHR15549">
    <property type="entry name" value="PAIRED IMMUNOGLOBULIN-LIKE TYPE 2 RECEPTOR"/>
    <property type="match status" value="1"/>
</dbReference>
<dbReference type="AlphaFoldDB" id="B8BU95"/>
<evidence type="ECO:0000313" key="7">
    <source>
        <dbReference type="EMBL" id="EED94723.1"/>
    </source>
</evidence>
<feature type="region of interest" description="Disordered" evidence="5">
    <location>
        <begin position="613"/>
        <end position="695"/>
    </location>
</feature>
<keyword evidence="3 6" id="KW-1133">Transmembrane helix</keyword>
<feature type="region of interest" description="Disordered" evidence="5">
    <location>
        <begin position="770"/>
        <end position="794"/>
    </location>
</feature>
<reference evidence="7 8" key="2">
    <citation type="journal article" date="2008" name="Nature">
        <title>The Phaeodactylum genome reveals the evolutionary history of diatom genomes.</title>
        <authorList>
            <person name="Bowler C."/>
            <person name="Allen A.E."/>
            <person name="Badger J.H."/>
            <person name="Grimwood J."/>
            <person name="Jabbari K."/>
            <person name="Kuo A."/>
            <person name="Maheswari U."/>
            <person name="Martens C."/>
            <person name="Maumus F."/>
            <person name="Otillar R.P."/>
            <person name="Rayko E."/>
            <person name="Salamov A."/>
            <person name="Vandepoele K."/>
            <person name="Beszteri B."/>
            <person name="Gruber A."/>
            <person name="Heijde M."/>
            <person name="Katinka M."/>
            <person name="Mock T."/>
            <person name="Valentin K."/>
            <person name="Verret F."/>
            <person name="Berges J.A."/>
            <person name="Brownlee C."/>
            <person name="Cadoret J.P."/>
            <person name="Chiovitti A."/>
            <person name="Choi C.J."/>
            <person name="Coesel S."/>
            <person name="De Martino A."/>
            <person name="Detter J.C."/>
            <person name="Durkin C."/>
            <person name="Falciatore A."/>
            <person name="Fournet J."/>
            <person name="Haruta M."/>
            <person name="Huysman M.J."/>
            <person name="Jenkins B.D."/>
            <person name="Jiroutova K."/>
            <person name="Jorgensen R.E."/>
            <person name="Joubert Y."/>
            <person name="Kaplan A."/>
            <person name="Kroger N."/>
            <person name="Kroth P.G."/>
            <person name="La Roche J."/>
            <person name="Lindquist E."/>
            <person name="Lommer M."/>
            <person name="Martin-Jezequel V."/>
            <person name="Lopez P.J."/>
            <person name="Lucas S."/>
            <person name="Mangogna M."/>
            <person name="McGinnis K."/>
            <person name="Medlin L.K."/>
            <person name="Montsant A."/>
            <person name="Oudot-Le Secq M.P."/>
            <person name="Napoli C."/>
            <person name="Obornik M."/>
            <person name="Parker M.S."/>
            <person name="Petit J.L."/>
            <person name="Porcel B.M."/>
            <person name="Poulsen N."/>
            <person name="Robison M."/>
            <person name="Rychlewski L."/>
            <person name="Rynearson T.A."/>
            <person name="Schmutz J."/>
            <person name="Shapiro H."/>
            <person name="Siaut M."/>
            <person name="Stanley M."/>
            <person name="Sussman M.R."/>
            <person name="Taylor A.R."/>
            <person name="Vardi A."/>
            <person name="von Dassow P."/>
            <person name="Vyverman W."/>
            <person name="Willis A."/>
            <person name="Wyrwicz L.S."/>
            <person name="Rokhsar D.S."/>
            <person name="Weissenbach J."/>
            <person name="Armbrust E.V."/>
            <person name="Green B.R."/>
            <person name="Van de Peer Y."/>
            <person name="Grigoriev I.V."/>
        </authorList>
    </citation>
    <scope>NUCLEOTIDE SEQUENCE [LARGE SCALE GENOMIC DNA]</scope>
    <source>
        <strain evidence="7 8">CCMP1335</strain>
    </source>
</reference>
<gene>
    <name evidence="7" type="ORF">THAPSDRAFT_21260</name>
</gene>
<reference evidence="7 8" key="1">
    <citation type="journal article" date="2004" name="Science">
        <title>The genome of the diatom Thalassiosira pseudonana: ecology, evolution, and metabolism.</title>
        <authorList>
            <person name="Armbrust E.V."/>
            <person name="Berges J.A."/>
            <person name="Bowler C."/>
            <person name="Green B.R."/>
            <person name="Martinez D."/>
            <person name="Putnam N.H."/>
            <person name="Zhou S."/>
            <person name="Allen A.E."/>
            <person name="Apt K.E."/>
            <person name="Bechner M."/>
            <person name="Brzezinski M.A."/>
            <person name="Chaal B.K."/>
            <person name="Chiovitti A."/>
            <person name="Davis A.K."/>
            <person name="Demarest M.S."/>
            <person name="Detter J.C."/>
            <person name="Glavina T."/>
            <person name="Goodstein D."/>
            <person name="Hadi M.Z."/>
            <person name="Hellsten U."/>
            <person name="Hildebrand M."/>
            <person name="Jenkins B.D."/>
            <person name="Jurka J."/>
            <person name="Kapitonov V.V."/>
            <person name="Kroger N."/>
            <person name="Lau W.W."/>
            <person name="Lane T.W."/>
            <person name="Larimer F.W."/>
            <person name="Lippmeier J.C."/>
            <person name="Lucas S."/>
            <person name="Medina M."/>
            <person name="Montsant A."/>
            <person name="Obornik M."/>
            <person name="Parker M.S."/>
            <person name="Palenik B."/>
            <person name="Pazour G.J."/>
            <person name="Richardson P.M."/>
            <person name="Rynearson T.A."/>
            <person name="Saito M.A."/>
            <person name="Schwartz D.C."/>
            <person name="Thamatrakoln K."/>
            <person name="Valentin K."/>
            <person name="Vardi A."/>
            <person name="Wilkerson F.P."/>
            <person name="Rokhsar D.S."/>
        </authorList>
    </citation>
    <scope>NUCLEOTIDE SEQUENCE [LARGE SCALE GENOMIC DNA]</scope>
    <source>
        <strain evidence="7 8">CCMP1335</strain>
    </source>
</reference>
<feature type="compositionally biased region" description="Low complexity" evidence="5">
    <location>
        <begin position="678"/>
        <end position="688"/>
    </location>
</feature>
<sequence length="1198" mass="125707">MSSVHATPSSSTSLEQQRQMQLQMFPIAPYSFFNHDATPSLPLDELQYHRVTTSESTTEPSATEFLSILDIMKQTDISRFNYKCPDINWILTPLFEADVDGSGVLNQEEYVTFADAVSGGYLTSIGRADSFLSMPLALQETYVVLSCLCELYQSEEWGFKGCCTVYPNSSNDHIGIRTTGAAPGESLTKNQKDYFTYVCGTMSETLDSIGVEIVAPPTSSPTKGDVVVTGQPTARPSTRKPTAQPSSKRPTKAPVVATDAPTLKPSPSVTAESKEPSASPVSTVSSMPTGVVTETLPPVPPTTPSPVSSSPVEVSSSPTTTRAPIEPTASPAPSSSVSPTTETKSPSLATPFPTIVPITPTVSPMPTVSSEPSAPTVAPSSSPVEPTSSPVESVFTGDVPVPINFVESLQGEVTAEQVIEGTTNQVKDMLQESLVELSDIVIEEQFGGNLRVRSRQLIVEEAVNATVESAKDVECPAGLPSNATEGSACISFYNIIVLSLVDETDTDGSVETFQAAMNEKIQDGWLVDNFNLTKALEPPPEPSPPPTSNPSSVDDNKEVKVNTPSDGAIAGMAVAAALVVLVVYLFWYSAYRRHKRKHAGEDEFDLERQEVTNSAAARDGLDPSEGVDDSWSVDDSAANTESNTSQDHLLAGQLTSSANTPALGTLEDEEDWSESDMDSSCYDSSSLSTGPPQDSAAFSSTLAAVGMASTLVASSATAPESASAASSTAESGGILGAFSPQSDGGLDGTVDGIGAAGALTAGALAAGAYAATRTPRKEEDVADDAGRALDTTPASNLDELDNAIESGNWGAVGALAAILASEGRGVPLEKKNKSVSSIKSEDSTGRSSRGSSTGPGTLDQARAAEIDKLVENGDWQGVVLAAARFEADQTMDGESYSASASRSSKWSGSSARSSATPRSLATTDQSSANMGSGRSQAEIKAEVEALVRRVVPEEADNVDEMLTQFKGREEELVETLRRMQERAIASRARLAVQKSAKLEARARTTSPAPGSASVASRAIESGNWAAVGEAAKKISDGSVGSLSVKERTRLKDVISHSPGMSSPHGSPSQDYNLDTLIERGDWPGVIAAAKKASEGTPGRSLADNMTQEEQDALAQASMWQEIANQSKSEGRQDAAGAAAADWAISRSLNALNSPQDGPVRTIHDIADEESSEASQYESSSYSASRSHGQDDQYYRGVI</sequence>
<dbReference type="EMBL" id="CM000639">
    <property type="protein sequence ID" value="EED94723.1"/>
    <property type="molecule type" value="Genomic_DNA"/>
</dbReference>
<evidence type="ECO:0000256" key="3">
    <source>
        <dbReference type="ARBA" id="ARBA00022989"/>
    </source>
</evidence>
<evidence type="ECO:0000256" key="5">
    <source>
        <dbReference type="SAM" id="MobiDB-lite"/>
    </source>
</evidence>
<comment type="subcellular location">
    <subcellularLocation>
        <location evidence="1">Membrane</location>
        <topology evidence="1">Single-pass membrane protein</topology>
    </subcellularLocation>
</comment>
<dbReference type="RefSeq" id="XP_002287280.1">
    <property type="nucleotide sequence ID" value="XM_002287244.1"/>
</dbReference>
<feature type="region of interest" description="Disordered" evidence="5">
    <location>
        <begin position="1090"/>
        <end position="1109"/>
    </location>
</feature>
<feature type="compositionally biased region" description="Low complexity" evidence="5">
    <location>
        <begin position="845"/>
        <end position="857"/>
    </location>
</feature>
<feature type="compositionally biased region" description="Basic and acidic residues" evidence="5">
    <location>
        <begin position="1187"/>
        <end position="1198"/>
    </location>
</feature>
<dbReference type="STRING" id="35128.B8BU95"/>
<keyword evidence="2 6" id="KW-0812">Transmembrane</keyword>
<evidence type="ECO:0000256" key="1">
    <source>
        <dbReference type="ARBA" id="ARBA00004167"/>
    </source>
</evidence>
<dbReference type="InterPro" id="IPR051694">
    <property type="entry name" value="Immunoregulatory_rcpt-like"/>
</dbReference>
<dbReference type="GeneID" id="7450247"/>
<feature type="compositionally biased region" description="Pro residues" evidence="5">
    <location>
        <begin position="537"/>
        <end position="548"/>
    </location>
</feature>
<keyword evidence="4 6" id="KW-0472">Membrane</keyword>
<dbReference type="Proteomes" id="UP000001449">
    <property type="component" value="Chromosome 2"/>
</dbReference>
<feature type="compositionally biased region" description="Low complexity" evidence="5">
    <location>
        <begin position="1055"/>
        <end position="1068"/>
    </location>
</feature>
<dbReference type="InterPro" id="IPR018247">
    <property type="entry name" value="EF_Hand_1_Ca_BS"/>
</dbReference>
<feature type="region of interest" description="Disordered" evidence="5">
    <location>
        <begin position="1054"/>
        <end position="1074"/>
    </location>
</feature>
<feature type="compositionally biased region" description="Polar residues" evidence="5">
    <location>
        <begin position="922"/>
        <end position="935"/>
    </location>
</feature>
<feature type="compositionally biased region" description="Polar residues" evidence="5">
    <location>
        <begin position="637"/>
        <end position="662"/>
    </location>
</feature>
<keyword evidence="8" id="KW-1185">Reference proteome</keyword>
<dbReference type="PaxDb" id="35128-Thaps21260"/>
<feature type="compositionally biased region" description="Polar residues" evidence="5">
    <location>
        <begin position="230"/>
        <end position="248"/>
    </location>
</feature>
<feature type="compositionally biased region" description="Low complexity" evidence="5">
    <location>
        <begin position="1172"/>
        <end position="1186"/>
    </location>
</feature>
<dbReference type="KEGG" id="tps:THAPSDRAFT_21260"/>
<dbReference type="GO" id="GO:0071944">
    <property type="term" value="C:cell periphery"/>
    <property type="evidence" value="ECO:0007669"/>
    <property type="project" value="UniProtKB-ARBA"/>
</dbReference>
<proteinExistence type="predicted"/>
<accession>B8BU95</accession>
<feature type="compositionally biased region" description="Low complexity" evidence="5">
    <location>
        <begin position="895"/>
        <end position="921"/>
    </location>
</feature>
<dbReference type="eggNOG" id="ENOG502TGEI">
    <property type="taxonomic scope" value="Eukaryota"/>
</dbReference>
<dbReference type="PROSITE" id="PS00018">
    <property type="entry name" value="EF_HAND_1"/>
    <property type="match status" value="1"/>
</dbReference>
<protein>
    <submittedName>
        <fullName evidence="7">Uncharacterized protein</fullName>
    </submittedName>
</protein>
<feature type="region of interest" description="Disordered" evidence="5">
    <location>
        <begin position="214"/>
        <end position="392"/>
    </location>
</feature>
<dbReference type="GO" id="GO:0016020">
    <property type="term" value="C:membrane"/>
    <property type="evidence" value="ECO:0007669"/>
    <property type="project" value="UniProtKB-SubCell"/>
</dbReference>
<feature type="compositionally biased region" description="Acidic residues" evidence="5">
    <location>
        <begin position="666"/>
        <end position="677"/>
    </location>
</feature>
<evidence type="ECO:0000313" key="8">
    <source>
        <dbReference type="Proteomes" id="UP000001449"/>
    </source>
</evidence>
<feature type="region of interest" description="Disordered" evidence="5">
    <location>
        <begin position="533"/>
        <end position="560"/>
    </location>
</feature>
<dbReference type="InParanoid" id="B8BU95"/>
<feature type="compositionally biased region" description="Low complexity" evidence="5">
    <location>
        <begin position="305"/>
        <end position="392"/>
    </location>
</feature>
<dbReference type="HOGENOM" id="CLU_271117_0_0_1"/>